<dbReference type="PRINTS" id="PR00689">
    <property type="entry name" value="ACOABINDINGP"/>
</dbReference>
<keyword evidence="1" id="KW-0175">Coiled coil</keyword>
<feature type="domain" description="ACB" evidence="3">
    <location>
        <begin position="3"/>
        <end position="88"/>
    </location>
</feature>
<organism evidence="4 5">
    <name type="scientific">Austrofundulus limnaeus</name>
    <name type="common">Annual killifish</name>
    <dbReference type="NCBI Taxonomy" id="52670"/>
    <lineage>
        <taxon>Eukaryota</taxon>
        <taxon>Metazoa</taxon>
        <taxon>Chordata</taxon>
        <taxon>Craniata</taxon>
        <taxon>Vertebrata</taxon>
        <taxon>Euteleostomi</taxon>
        <taxon>Actinopterygii</taxon>
        <taxon>Neopterygii</taxon>
        <taxon>Teleostei</taxon>
        <taxon>Neoteleostei</taxon>
        <taxon>Acanthomorphata</taxon>
        <taxon>Ovalentaria</taxon>
        <taxon>Atherinomorphae</taxon>
        <taxon>Cyprinodontiformes</taxon>
        <taxon>Rivulidae</taxon>
        <taxon>Austrofundulus</taxon>
    </lineage>
</organism>
<evidence type="ECO:0000259" key="3">
    <source>
        <dbReference type="PROSITE" id="PS51228"/>
    </source>
</evidence>
<keyword evidence="4" id="KW-1185">Reference proteome</keyword>
<evidence type="ECO:0000256" key="1">
    <source>
        <dbReference type="ARBA" id="ARBA00023054"/>
    </source>
</evidence>
<dbReference type="RefSeq" id="XP_013871114.1">
    <property type="nucleotide sequence ID" value="XM_014015660.1"/>
</dbReference>
<accession>A0A2I4BTS4</accession>
<dbReference type="GO" id="GO:0006631">
    <property type="term" value="P:fatty acid metabolic process"/>
    <property type="evidence" value="ECO:0007669"/>
    <property type="project" value="TreeGrafter"/>
</dbReference>
<dbReference type="Proteomes" id="UP000192220">
    <property type="component" value="Unplaced"/>
</dbReference>
<dbReference type="GO" id="GO:0000062">
    <property type="term" value="F:fatty-acyl-CoA binding"/>
    <property type="evidence" value="ECO:0007669"/>
    <property type="project" value="InterPro"/>
</dbReference>
<dbReference type="KEGG" id="alim:106522590"/>
<dbReference type="STRING" id="52670.A0A2I4BTS4"/>
<proteinExistence type="predicted"/>
<dbReference type="SUPFAM" id="SSF47027">
    <property type="entry name" value="Acyl-CoA binding protein"/>
    <property type="match status" value="1"/>
</dbReference>
<dbReference type="PROSITE" id="PS51228">
    <property type="entry name" value="ACB_2"/>
    <property type="match status" value="1"/>
</dbReference>
<dbReference type="Gene3D" id="1.20.80.10">
    <property type="match status" value="1"/>
</dbReference>
<dbReference type="AlphaFoldDB" id="A0A2I4BTS4"/>
<sequence length="88" mass="9927">MTLEAEFKTIADNVKKVKTQPTNDELLTLYGLYKQAIVGDINTEKPGMLDPTGKAKWEAWESRKGMSKEDAMSMYITHAKDIISKYGL</sequence>
<keyword evidence="2" id="KW-0446">Lipid-binding</keyword>
<dbReference type="OrthoDB" id="346910at2759"/>
<dbReference type="FunFam" id="1.20.80.10:FF:000010">
    <property type="entry name" value="Acyl-CoA-binding domain-containing protein 5"/>
    <property type="match status" value="1"/>
</dbReference>
<dbReference type="PANTHER" id="PTHR23310:SF51">
    <property type="entry name" value="ACYL-COA-BINDING DOMAIN-CONTAINING PROTEIN 7"/>
    <property type="match status" value="1"/>
</dbReference>
<dbReference type="InParanoid" id="A0A2I4BTS4"/>
<dbReference type="InterPro" id="IPR000582">
    <property type="entry name" value="Acyl-CoA-binding_protein"/>
</dbReference>
<name>A0A2I4BTS4_AUSLI</name>
<evidence type="ECO:0000313" key="5">
    <source>
        <dbReference type="RefSeq" id="XP_013871114.1"/>
    </source>
</evidence>
<dbReference type="PANTHER" id="PTHR23310">
    <property type="entry name" value="ACYL-COA-BINDING PROTEIN, ACBP"/>
    <property type="match status" value="1"/>
</dbReference>
<evidence type="ECO:0000313" key="4">
    <source>
        <dbReference type="Proteomes" id="UP000192220"/>
    </source>
</evidence>
<gene>
    <name evidence="5" type="primary">acbd7</name>
</gene>
<dbReference type="FunCoup" id="A0A2I4BTS4">
    <property type="interactions" value="1059"/>
</dbReference>
<dbReference type="InterPro" id="IPR014352">
    <property type="entry name" value="FERM/acyl-CoA-bd_prot_sf"/>
</dbReference>
<reference evidence="5" key="1">
    <citation type="submission" date="2025-08" db="UniProtKB">
        <authorList>
            <consortium name="RefSeq"/>
        </authorList>
    </citation>
    <scope>IDENTIFICATION</scope>
    <source>
        <strain evidence="5">Quisiro</strain>
        <tissue evidence="5">Liver</tissue>
    </source>
</reference>
<dbReference type="CTD" id="414149"/>
<dbReference type="GeneID" id="106522590"/>
<dbReference type="InterPro" id="IPR035984">
    <property type="entry name" value="Acyl-CoA-binding_sf"/>
</dbReference>
<dbReference type="Pfam" id="PF00887">
    <property type="entry name" value="ACBP"/>
    <property type="match status" value="1"/>
</dbReference>
<protein>
    <submittedName>
        <fullName evidence="5">Acyl-CoA-binding domain-containing protein 7</fullName>
    </submittedName>
</protein>
<evidence type="ECO:0000256" key="2">
    <source>
        <dbReference type="ARBA" id="ARBA00023121"/>
    </source>
</evidence>